<keyword evidence="2" id="KW-1185">Reference proteome</keyword>
<comment type="caution">
    <text evidence="1">The sequence shown here is derived from an EMBL/GenBank/DDBJ whole genome shotgun (WGS) entry which is preliminary data.</text>
</comment>
<proteinExistence type="predicted"/>
<gene>
    <name evidence="1" type="ORF">GXN74_01300</name>
</gene>
<dbReference type="RefSeq" id="WP_162369114.1">
    <property type="nucleotide sequence ID" value="NZ_JAAEEH010000002.1"/>
</dbReference>
<reference evidence="1 2" key="1">
    <citation type="submission" date="2020-01" db="EMBL/GenBank/DDBJ databases">
        <title>Anaeroalcalibacter tamaniensis gen. nov., sp. nov., moderately halophilic strictly anaerobic fermenter bacterium from mud volcano of Taman peninsula.</title>
        <authorList>
            <person name="Frolova A."/>
            <person name="Merkel A.Y."/>
            <person name="Slobodkin A.I."/>
        </authorList>
    </citation>
    <scope>NUCLEOTIDE SEQUENCE [LARGE SCALE GENOMIC DNA]</scope>
    <source>
        <strain evidence="1 2">F-3ap</strain>
    </source>
</reference>
<dbReference type="EMBL" id="JAAEEH010000002">
    <property type="protein sequence ID" value="NDL66383.1"/>
    <property type="molecule type" value="Genomic_DNA"/>
</dbReference>
<dbReference type="Proteomes" id="UP000461585">
    <property type="component" value="Unassembled WGS sequence"/>
</dbReference>
<protein>
    <submittedName>
        <fullName evidence="1">Uncharacterized protein</fullName>
    </submittedName>
</protein>
<evidence type="ECO:0000313" key="2">
    <source>
        <dbReference type="Proteomes" id="UP000461585"/>
    </source>
</evidence>
<dbReference type="AlphaFoldDB" id="A0A7X5HTI0"/>
<evidence type="ECO:0000313" key="1">
    <source>
        <dbReference type="EMBL" id="NDL66383.1"/>
    </source>
</evidence>
<name>A0A7X5HTI0_9FIRM</name>
<organism evidence="1 2">
    <name type="scientific">Anaerotalea alkaliphila</name>
    <dbReference type="NCBI Taxonomy" id="2662126"/>
    <lineage>
        <taxon>Bacteria</taxon>
        <taxon>Bacillati</taxon>
        <taxon>Bacillota</taxon>
        <taxon>Clostridia</taxon>
        <taxon>Eubacteriales</taxon>
        <taxon>Anaerotalea</taxon>
    </lineage>
</organism>
<accession>A0A7X5HTI0</accession>
<sequence>MIENSLWKLSALLLLVALLYVAPLASLFERQGDITYERVRVETAALTDRVRNLGVLEKDQWEAYLRKVSATGEVYQVELEHQKRSYTPVLDGAGEPTGDWRTVYAGSYDGDITGELALSGRYPLALGDFFYVTVRSTSRSKDQALKSMLFGRSGAFPAVYTRNGGMVRHEDD</sequence>